<evidence type="ECO:0000313" key="4">
    <source>
        <dbReference type="EMBL" id="MET4583440.1"/>
    </source>
</evidence>
<keyword evidence="4" id="KW-0121">Carboxypeptidase</keyword>
<gene>
    <name evidence="4" type="ORF">ABIE21_002966</name>
</gene>
<keyword evidence="2" id="KW-0812">Transmembrane</keyword>
<dbReference type="PANTHER" id="PTHR34385:SF1">
    <property type="entry name" value="PEPTIDOGLYCAN L-ALANYL-D-GLUTAMATE ENDOPEPTIDASE CWLK"/>
    <property type="match status" value="1"/>
</dbReference>
<name>A0ABV2QS90_9MICO</name>
<evidence type="ECO:0000256" key="1">
    <source>
        <dbReference type="SAM" id="MobiDB-lite"/>
    </source>
</evidence>
<dbReference type="RefSeq" id="WP_354025614.1">
    <property type="nucleotide sequence ID" value="NZ_JBEPSJ010000004.1"/>
</dbReference>
<comment type="caution">
    <text evidence="4">The sequence shown here is derived from an EMBL/GenBank/DDBJ whole genome shotgun (WGS) entry which is preliminary data.</text>
</comment>
<dbReference type="CDD" id="cd14846">
    <property type="entry name" value="Peptidase_M15_like"/>
    <property type="match status" value="1"/>
</dbReference>
<dbReference type="Pfam" id="PF02557">
    <property type="entry name" value="VanY"/>
    <property type="match status" value="1"/>
</dbReference>
<feature type="region of interest" description="Disordered" evidence="1">
    <location>
        <begin position="1"/>
        <end position="22"/>
    </location>
</feature>
<dbReference type="GO" id="GO:0009046">
    <property type="term" value="F:zinc D-Ala-D-Ala carboxypeptidase activity"/>
    <property type="evidence" value="ECO:0007669"/>
    <property type="project" value="UniProtKB-EC"/>
</dbReference>
<keyword evidence="2" id="KW-0472">Membrane</keyword>
<dbReference type="InterPro" id="IPR003709">
    <property type="entry name" value="VanY-like_core_dom"/>
</dbReference>
<evidence type="ECO:0000259" key="3">
    <source>
        <dbReference type="Pfam" id="PF02557"/>
    </source>
</evidence>
<dbReference type="InterPro" id="IPR009045">
    <property type="entry name" value="Zn_M74/Hedgehog-like"/>
</dbReference>
<organism evidence="4 5">
    <name type="scientific">Conyzicola nivalis</name>
    <dbReference type="NCBI Taxonomy" id="1477021"/>
    <lineage>
        <taxon>Bacteria</taxon>
        <taxon>Bacillati</taxon>
        <taxon>Actinomycetota</taxon>
        <taxon>Actinomycetes</taxon>
        <taxon>Micrococcales</taxon>
        <taxon>Microbacteriaceae</taxon>
        <taxon>Conyzicola</taxon>
    </lineage>
</organism>
<proteinExistence type="predicted"/>
<keyword evidence="2" id="KW-1133">Transmembrane helix</keyword>
<dbReference type="InterPro" id="IPR052179">
    <property type="entry name" value="DD-CPase-like"/>
</dbReference>
<accession>A0ABV2QS90</accession>
<keyword evidence="4" id="KW-0645">Protease</keyword>
<dbReference type="PANTHER" id="PTHR34385">
    <property type="entry name" value="D-ALANYL-D-ALANINE CARBOXYPEPTIDASE"/>
    <property type="match status" value="1"/>
</dbReference>
<keyword evidence="4" id="KW-0378">Hydrolase</keyword>
<evidence type="ECO:0000313" key="5">
    <source>
        <dbReference type="Proteomes" id="UP001549257"/>
    </source>
</evidence>
<feature type="transmembrane region" description="Helical" evidence="2">
    <location>
        <begin position="30"/>
        <end position="52"/>
    </location>
</feature>
<dbReference type="EMBL" id="JBEPSJ010000004">
    <property type="protein sequence ID" value="MET4583440.1"/>
    <property type="molecule type" value="Genomic_DNA"/>
</dbReference>
<feature type="region of interest" description="Disordered" evidence="1">
    <location>
        <begin position="60"/>
        <end position="83"/>
    </location>
</feature>
<keyword evidence="5" id="KW-1185">Reference proteome</keyword>
<dbReference type="Proteomes" id="UP001549257">
    <property type="component" value="Unassembled WGS sequence"/>
</dbReference>
<sequence length="225" mass="23940">MPLTTYRIDPAPSRAQDEARERRFRRTRRVVAVILVLATLLTGGTAAVLVALGETSGFGQSEQQTVDPLAPPDAPAGALGDDDGFVAKGGSVSPFADELPAIARLDPALRSAMQDAARDAIADGVEFVVTSGWRSAAYQQWLFDDAVAEYGSVDTARQFVLSPDRSKHVTGEAVDIGRTDANSWLSQHGSDYGLCQTYANEMWHFELATVPGGQCPEQLADGTAG</sequence>
<protein>
    <submittedName>
        <fullName evidence="4">D-alanyl-D-alanine carboxypeptidase</fullName>
        <ecNumber evidence="4">3.4.17.14</ecNumber>
    </submittedName>
</protein>
<dbReference type="SUPFAM" id="SSF55166">
    <property type="entry name" value="Hedgehog/DD-peptidase"/>
    <property type="match status" value="1"/>
</dbReference>
<reference evidence="4 5" key="1">
    <citation type="submission" date="2024-06" db="EMBL/GenBank/DDBJ databases">
        <title>Sorghum-associated microbial communities from plants grown in Nebraska, USA.</title>
        <authorList>
            <person name="Schachtman D."/>
        </authorList>
    </citation>
    <scope>NUCLEOTIDE SEQUENCE [LARGE SCALE GENOMIC DNA]</scope>
    <source>
        <strain evidence="4 5">2857</strain>
    </source>
</reference>
<evidence type="ECO:0000256" key="2">
    <source>
        <dbReference type="SAM" id="Phobius"/>
    </source>
</evidence>
<feature type="domain" description="D-alanyl-D-alanine carboxypeptidase-like core" evidence="3">
    <location>
        <begin position="104"/>
        <end position="205"/>
    </location>
</feature>
<dbReference type="EC" id="3.4.17.14" evidence="4"/>
<dbReference type="Gene3D" id="3.30.1380.10">
    <property type="match status" value="1"/>
</dbReference>